<protein>
    <recommendedName>
        <fullName evidence="3">DUF2732 domain-containing protein</fullName>
    </recommendedName>
</protein>
<dbReference type="Proteomes" id="UP001565243">
    <property type="component" value="Unassembled WGS sequence"/>
</dbReference>
<dbReference type="EMBL" id="JBGFFX010000001">
    <property type="protein sequence ID" value="MEY8768998.1"/>
    <property type="molecule type" value="Genomic_DNA"/>
</dbReference>
<organism evidence="1 2">
    <name type="scientific">Erwinia aeris</name>
    <dbReference type="NCBI Taxonomy" id="3239803"/>
    <lineage>
        <taxon>Bacteria</taxon>
        <taxon>Pseudomonadati</taxon>
        <taxon>Pseudomonadota</taxon>
        <taxon>Gammaproteobacteria</taxon>
        <taxon>Enterobacterales</taxon>
        <taxon>Erwiniaceae</taxon>
        <taxon>Erwinia</taxon>
    </lineage>
</organism>
<keyword evidence="2" id="KW-1185">Reference proteome</keyword>
<evidence type="ECO:0000313" key="2">
    <source>
        <dbReference type="Proteomes" id="UP001565243"/>
    </source>
</evidence>
<evidence type="ECO:0008006" key="3">
    <source>
        <dbReference type="Google" id="ProtNLM"/>
    </source>
</evidence>
<dbReference type="RefSeq" id="WP_253460930.1">
    <property type="nucleotide sequence ID" value="NZ_JBGFFX010000001.1"/>
</dbReference>
<gene>
    <name evidence="1" type="ORF">AB6T85_00895</name>
</gene>
<sequence length="60" mass="6788">MTAEIMPIKSRTDHLSEVSAGLALLKMFHKTGGHNHQTIELIMAKMEDDLAKVQETINRR</sequence>
<name>A0ABV4E281_9GAMM</name>
<comment type="caution">
    <text evidence="1">The sequence shown here is derived from an EMBL/GenBank/DDBJ whole genome shotgun (WGS) entry which is preliminary data.</text>
</comment>
<accession>A0ABV4E281</accession>
<reference evidence="1 2" key="1">
    <citation type="submission" date="2024-07" db="EMBL/GenBank/DDBJ databases">
        <authorList>
            <person name="Hebao G."/>
        </authorList>
    </citation>
    <scope>NUCLEOTIDE SEQUENCE [LARGE SCALE GENOMIC DNA]</scope>
    <source>
        <strain evidence="1 2">ACCC 02193</strain>
    </source>
</reference>
<evidence type="ECO:0000313" key="1">
    <source>
        <dbReference type="EMBL" id="MEY8768998.1"/>
    </source>
</evidence>
<proteinExistence type="predicted"/>